<dbReference type="STRING" id="405444.ABB26_05885"/>
<dbReference type="SUPFAM" id="SSF48452">
    <property type="entry name" value="TPR-like"/>
    <property type="match status" value="1"/>
</dbReference>
<reference evidence="1 2" key="1">
    <citation type="submission" date="2015-05" db="EMBL/GenBank/DDBJ databases">
        <title>Genome sequencing and analysis of members of genus Stenotrophomonas.</title>
        <authorList>
            <person name="Patil P.P."/>
            <person name="Midha S."/>
            <person name="Patil P.B."/>
        </authorList>
    </citation>
    <scope>NUCLEOTIDE SEQUENCE [LARGE SCALE GENOMIC DNA]</scope>
    <source>
        <strain evidence="1 2">DSM 18929</strain>
    </source>
</reference>
<dbReference type="Proteomes" id="UP000050864">
    <property type="component" value="Unassembled WGS sequence"/>
</dbReference>
<protein>
    <recommendedName>
        <fullName evidence="3">Tetratricopeptide repeat protein</fullName>
    </recommendedName>
</protein>
<dbReference type="PATRIC" id="fig|405444.3.peg.174"/>
<keyword evidence="2" id="KW-1185">Reference proteome</keyword>
<organism evidence="1 2">
    <name type="scientific">Stenotrophomonas humi</name>
    <dbReference type="NCBI Taxonomy" id="405444"/>
    <lineage>
        <taxon>Bacteria</taxon>
        <taxon>Pseudomonadati</taxon>
        <taxon>Pseudomonadota</taxon>
        <taxon>Gammaproteobacteria</taxon>
        <taxon>Lysobacterales</taxon>
        <taxon>Lysobacteraceae</taxon>
        <taxon>Stenotrophomonas</taxon>
    </lineage>
</organism>
<accession>A0A0R0CG65</accession>
<sequence length="489" mass="52609">MARGWNSPRAWRWIALGVALLAVVLAIFRQPLADTMWPETRVQQLLDDGRKALQQGRLSAQDGSGARELFEAAAALDPDRSDAQQALALTGQAALNQARAHLAAGDYPAATAALELARQLQAPAAEIDPLAAALPRDAHERDSVEQLLHQAEAAQAEGRLDEGADSALPLYQRVLAVQPDRMHALEGRDEALSDLLAKATRNASSGDLAAAAALLKRVESYDPGHANLPSAKAALNGALERRSRQAERDLTRGQLKKAAEGFQQVLALGEDAVARQGLQRVLLLQTQEVARLAGDFHFEQAEQALAQARALAPDSAEVGAAARTLQRARAAQRSMEAPLPAAGRERRLKELLAQLDVAEAREQWLLPPGNSAYDRFKAAQALAPQDPRVKRAAARILPAARTCFEDNLRGNRLRAARTCLDAWQALAPTDAGQAPARRRLAQRWIAVGSERLGAGDTVFAAQALAQAQEIDGTTPEIRDFAERVRTAVP</sequence>
<dbReference type="EMBL" id="LDJI01000011">
    <property type="protein sequence ID" value="KRG64967.1"/>
    <property type="molecule type" value="Genomic_DNA"/>
</dbReference>
<evidence type="ECO:0000313" key="2">
    <source>
        <dbReference type="Proteomes" id="UP000050864"/>
    </source>
</evidence>
<dbReference type="AlphaFoldDB" id="A0A0R0CG65"/>
<gene>
    <name evidence="1" type="ORF">ABB26_05885</name>
</gene>
<name>A0A0R0CG65_9GAMM</name>
<comment type="caution">
    <text evidence="1">The sequence shown here is derived from an EMBL/GenBank/DDBJ whole genome shotgun (WGS) entry which is preliminary data.</text>
</comment>
<evidence type="ECO:0008006" key="3">
    <source>
        <dbReference type="Google" id="ProtNLM"/>
    </source>
</evidence>
<dbReference type="InterPro" id="IPR011990">
    <property type="entry name" value="TPR-like_helical_dom_sf"/>
</dbReference>
<evidence type="ECO:0000313" key="1">
    <source>
        <dbReference type="EMBL" id="KRG64967.1"/>
    </source>
</evidence>
<proteinExistence type="predicted"/>
<dbReference type="Gene3D" id="1.25.40.10">
    <property type="entry name" value="Tetratricopeptide repeat domain"/>
    <property type="match status" value="1"/>
</dbReference>